<organism evidence="7 8">
    <name type="scientific">Empedobacter falsenii</name>
    <dbReference type="NCBI Taxonomy" id="343874"/>
    <lineage>
        <taxon>Bacteria</taxon>
        <taxon>Pseudomonadati</taxon>
        <taxon>Bacteroidota</taxon>
        <taxon>Flavobacteriia</taxon>
        <taxon>Flavobacteriales</taxon>
        <taxon>Weeksellaceae</taxon>
        <taxon>Empedobacter</taxon>
    </lineage>
</organism>
<dbReference type="RefSeq" id="WP_125350476.1">
    <property type="nucleotide sequence ID" value="NZ_RHPN01000034.1"/>
</dbReference>
<dbReference type="SUPFAM" id="SSF53649">
    <property type="entry name" value="Alkaline phosphatase-like"/>
    <property type="match status" value="1"/>
</dbReference>
<dbReference type="EMBL" id="RHPO01000037">
    <property type="protein sequence ID" value="RRT88718.1"/>
    <property type="molecule type" value="Genomic_DNA"/>
</dbReference>
<keyword evidence="4" id="KW-1133">Transmembrane helix</keyword>
<comment type="similarity">
    <text evidence="1">Belongs to the glycosyltransferase 2 family.</text>
</comment>
<name>A0A427BHN4_9FLAO</name>
<evidence type="ECO:0000259" key="5">
    <source>
        <dbReference type="Pfam" id="PF00535"/>
    </source>
</evidence>
<dbReference type="CDD" id="cd06423">
    <property type="entry name" value="CESA_like"/>
    <property type="match status" value="1"/>
</dbReference>
<dbReference type="Pfam" id="PF00535">
    <property type="entry name" value="Glycos_transf_2"/>
    <property type="match status" value="1"/>
</dbReference>
<proteinExistence type="inferred from homology"/>
<dbReference type="Gene3D" id="3.40.720.10">
    <property type="entry name" value="Alkaline Phosphatase, subunit A"/>
    <property type="match status" value="1"/>
</dbReference>
<dbReference type="Gene3D" id="3.90.550.10">
    <property type="entry name" value="Spore Coat Polysaccharide Biosynthesis Protein SpsA, Chain A"/>
    <property type="match status" value="1"/>
</dbReference>
<dbReference type="InterPro" id="IPR029044">
    <property type="entry name" value="Nucleotide-diphossugar_trans"/>
</dbReference>
<dbReference type="GO" id="GO:0016757">
    <property type="term" value="F:glycosyltransferase activity"/>
    <property type="evidence" value="ECO:0007669"/>
    <property type="project" value="UniProtKB-KW"/>
</dbReference>
<dbReference type="Pfam" id="PF00884">
    <property type="entry name" value="Sulfatase"/>
    <property type="match status" value="1"/>
</dbReference>
<feature type="transmembrane region" description="Helical" evidence="4">
    <location>
        <begin position="528"/>
        <end position="553"/>
    </location>
</feature>
<dbReference type="PANTHER" id="PTHR43630">
    <property type="entry name" value="POLY-BETA-1,6-N-ACETYL-D-GLUCOSAMINE SYNTHASE"/>
    <property type="match status" value="1"/>
</dbReference>
<evidence type="ECO:0000256" key="1">
    <source>
        <dbReference type="ARBA" id="ARBA00006739"/>
    </source>
</evidence>
<reference evidence="7 8" key="1">
    <citation type="submission" date="2018-10" db="EMBL/GenBank/DDBJ databases">
        <title>Transmission dynamics of multidrug resistant bacteria on intensive care unit surfaces.</title>
        <authorList>
            <person name="D'Souza A.W."/>
            <person name="Potter R.F."/>
            <person name="Wallace M."/>
            <person name="Shupe A."/>
            <person name="Patel S."/>
            <person name="Sun S."/>
            <person name="Gul D."/>
            <person name="Kwon J.H."/>
            <person name="Andleeb S."/>
            <person name="Burnham C.-A.D."/>
            <person name="Dantas G."/>
        </authorList>
    </citation>
    <scope>NUCLEOTIDE SEQUENCE [LARGE SCALE GENOMIC DNA]</scope>
    <source>
        <strain evidence="7 8">WF_348</strain>
    </source>
</reference>
<dbReference type="AlphaFoldDB" id="A0A427BHN4"/>
<feature type="transmembrane region" description="Helical" evidence="4">
    <location>
        <begin position="647"/>
        <end position="665"/>
    </location>
</feature>
<accession>A0A427BHN4</accession>
<dbReference type="Pfam" id="PF03142">
    <property type="entry name" value="Chitin_synth_2"/>
    <property type="match status" value="1"/>
</dbReference>
<feature type="transmembrane region" description="Helical" evidence="4">
    <location>
        <begin position="389"/>
        <end position="411"/>
    </location>
</feature>
<evidence type="ECO:0000313" key="7">
    <source>
        <dbReference type="EMBL" id="RRT88718.1"/>
    </source>
</evidence>
<feature type="transmembrane region" description="Helical" evidence="4">
    <location>
        <begin position="496"/>
        <end position="516"/>
    </location>
</feature>
<evidence type="ECO:0000256" key="2">
    <source>
        <dbReference type="ARBA" id="ARBA00022676"/>
    </source>
</evidence>
<evidence type="ECO:0000313" key="8">
    <source>
        <dbReference type="Proteomes" id="UP000267844"/>
    </source>
</evidence>
<feature type="transmembrane region" description="Helical" evidence="4">
    <location>
        <begin position="357"/>
        <end position="383"/>
    </location>
</feature>
<comment type="caution">
    <text evidence="7">The sequence shown here is derived from an EMBL/GenBank/DDBJ whole genome shotgun (WGS) entry which is preliminary data.</text>
</comment>
<sequence>MNWLETAFDFFIYGFLFYSILLILVYGWIGFYAKGAIKSYIRKNSFTDYSLIATSPNAPTFSLIAPAYNEGATIVENVRSLLSLYYNQLEIIIVNDGSKDDSLQRLIEAYDLIKIDYFVEGNIETKPINAIYKSTNPVFKKLIIVDKVNGGKSDALNVGINIATNDYIVCIDVDCILEQDAILKLAKPFMDEAKAKVIACGGVIRLANNCTIVDGKIVDVNLPKTRLGRAQALEYIRAFLLGRMAWSRANGLMLISGAFGAFDREIVLQCGGYDHDTVGEDMELVVRMRRYMHEQKLAYKVVNIPDPLCWTEVPESKEILTKQRNRWMRGTIETLWKHRILFFNPKYGKLGMMSYPYWFFFEFLGPIIEYIGWIIFVVLFFLGFINWHIFFPLMAFVLLYGILYSIYAILIDLMTYNVYHKKGDIPKLFFTAFIEPFTFHPFVVMAGVKGLKDFFLKNNSWGEMTRQGFGGNQAKELSIWQKLKLGFINLVQQTTFISLIYFLIFGLSSILEFYLYKENLTTTSNQTLFFDLFVHNIDFALDSIFVVSFIYFLLQFYSISWAKKWIVFAYSFLIISNVLLIKYFQTTLNLLGSDLFSYTFEELKLIIGASGVVNVTNILLSIAVIAILTTIFIFSYRLKINQKILQLPLIILSFLSLIIPVNLFLKSTQNDEFSSNLILSKSSYFFSNSIEQYAEDKLSEIDFLNSNSSSNNEDNRHYFDKTNYPFLYQDENKNFFADQFNLTIEKPNVVFIVIEGLGRAFSNEGAYLGSFTPYIDQLSKKSLYWENGLSTTGRTYGVLPGLTGSLPFAENGFMEQKNLPQHFNLYNLLKSNGYKTGYFYGGDADFDFMSKYLNYSGVETIIDENDYENNYTKIPLNNGFSWGFDDHSVFKKYLAMQKENNHPYFNVLMTLATHSPFLINNVEKYNKQFETLIKSRNYDATTLTTVKKYKQQLVTFLSVDEAVKNFFEAYQKRSDFNQTIFVITGDHRMPEVPMETKIDRFHVPIIVYSPLLKSPKKMSNIVTHFDVAPTFVTYFRDSYKMKLPNYVTWMGQNLENGKTNYRKQGVPLMQNKNILDDYVFQNYHLSGGKLYRIEKNLTEDVEQNSKMETELKNRLKSFKTKNHSLKNTQKMVPDSIFNRYIN</sequence>
<keyword evidence="3 7" id="KW-0808">Transferase</keyword>
<dbReference type="SUPFAM" id="SSF53448">
    <property type="entry name" value="Nucleotide-diphospho-sugar transferases"/>
    <property type="match status" value="1"/>
</dbReference>
<gene>
    <name evidence="7" type="ORF">EGI89_12960</name>
</gene>
<dbReference type="PANTHER" id="PTHR43630:SF1">
    <property type="entry name" value="POLY-BETA-1,6-N-ACETYL-D-GLUCOSAMINE SYNTHASE"/>
    <property type="match status" value="1"/>
</dbReference>
<feature type="transmembrane region" description="Helical" evidence="4">
    <location>
        <begin position="565"/>
        <end position="585"/>
    </location>
</feature>
<feature type="domain" description="Sulfatase N-terminal" evidence="6">
    <location>
        <begin position="747"/>
        <end position="1034"/>
    </location>
</feature>
<feature type="domain" description="Glycosyltransferase 2-like" evidence="5">
    <location>
        <begin position="62"/>
        <end position="198"/>
    </location>
</feature>
<keyword evidence="4" id="KW-0812">Transmembrane</keyword>
<dbReference type="InterPro" id="IPR001173">
    <property type="entry name" value="Glyco_trans_2-like"/>
</dbReference>
<protein>
    <submittedName>
        <fullName evidence="7">Glycosyltransferase</fullName>
    </submittedName>
</protein>
<dbReference type="InterPro" id="IPR017850">
    <property type="entry name" value="Alkaline_phosphatase_core_sf"/>
</dbReference>
<dbReference type="Proteomes" id="UP000267844">
    <property type="component" value="Unassembled WGS sequence"/>
</dbReference>
<keyword evidence="4" id="KW-0472">Membrane</keyword>
<evidence type="ECO:0000256" key="4">
    <source>
        <dbReference type="SAM" id="Phobius"/>
    </source>
</evidence>
<dbReference type="InterPro" id="IPR000917">
    <property type="entry name" value="Sulfatase_N"/>
</dbReference>
<evidence type="ECO:0000259" key="6">
    <source>
        <dbReference type="Pfam" id="PF00884"/>
    </source>
</evidence>
<keyword evidence="2" id="KW-0328">Glycosyltransferase</keyword>
<dbReference type="CDD" id="cd16015">
    <property type="entry name" value="LTA_synthase"/>
    <property type="match status" value="1"/>
</dbReference>
<feature type="transmembrane region" description="Helical" evidence="4">
    <location>
        <begin position="12"/>
        <end position="33"/>
    </location>
</feature>
<evidence type="ECO:0000256" key="3">
    <source>
        <dbReference type="ARBA" id="ARBA00022679"/>
    </source>
</evidence>
<feature type="transmembrane region" description="Helical" evidence="4">
    <location>
        <begin position="605"/>
        <end position="635"/>
    </location>
</feature>